<evidence type="ECO:0000313" key="1">
    <source>
        <dbReference type="EMBL" id="GFG90872.1"/>
    </source>
</evidence>
<dbReference type="EMBL" id="BLKZ01000001">
    <property type="protein sequence ID" value="GFG90872.1"/>
    <property type="molecule type" value="Genomic_DNA"/>
</dbReference>
<comment type="caution">
    <text evidence="1">The sequence shown here is derived from an EMBL/GenBank/DDBJ whole genome shotgun (WGS) entry which is preliminary data.</text>
</comment>
<sequence length="380" mass="40205">MDVGALVVRYARNFRRLHTEAHSVSSPLGAWLILALTAPVARGEIRDELEEALGTNVKRARRALDDLLADPPEAVRVALAMWGLDDWPEQLPAAVQTGPIPTQAQADAWARDHTDGLIDRFPVGVSGMAAVLASALATRITWLRPYDVVDAAELGSPWSAQVADALTLRDAHGYLTEVADLGLVAVHTAFSGDSLQVTSVIARADAPSEAVLAAAHDIARREANGSPVRRRELSKMPLGQGDFWTITEERRPGGDQVRVVLPAWTASSDHDLSADPRLGFGAAARALGAAVSLPPNVDARQSAVARYGRFGFEAAAVTAVALRGAMLPSGLSRTATLRFGHPYAVVAVAGGRRRRDPWAGVPVFAAWVGEPAEVSAVATG</sequence>
<evidence type="ECO:0008006" key="3">
    <source>
        <dbReference type="Google" id="ProtNLM"/>
    </source>
</evidence>
<dbReference type="RefSeq" id="WP_163713257.1">
    <property type="nucleotide sequence ID" value="NZ_BLKZ01000001.1"/>
</dbReference>
<proteinExistence type="predicted"/>
<dbReference type="InterPro" id="IPR036186">
    <property type="entry name" value="Serpin_sf"/>
</dbReference>
<reference evidence="1 2" key="1">
    <citation type="journal article" date="2019" name="Emerg. Microbes Infect.">
        <title>Comprehensive subspecies identification of 175 nontuberculous mycobacteria species based on 7547 genomic profiles.</title>
        <authorList>
            <person name="Matsumoto Y."/>
            <person name="Kinjo T."/>
            <person name="Motooka D."/>
            <person name="Nabeya D."/>
            <person name="Jung N."/>
            <person name="Uechi K."/>
            <person name="Horii T."/>
            <person name="Iida T."/>
            <person name="Fujita J."/>
            <person name="Nakamura S."/>
        </authorList>
    </citation>
    <scope>NUCLEOTIDE SEQUENCE [LARGE SCALE GENOMIC DNA]</scope>
    <source>
        <strain evidence="1 2">JCM 30725</strain>
    </source>
</reference>
<dbReference type="AlphaFoldDB" id="A0A7I9YQM5"/>
<dbReference type="InterPro" id="IPR042178">
    <property type="entry name" value="Serpin_sf_1"/>
</dbReference>
<protein>
    <recommendedName>
        <fullName evidence="3">Serpin domain-containing protein</fullName>
    </recommendedName>
</protein>
<organism evidence="1 2">
    <name type="scientific">Mycobacterium bourgelatii</name>
    <dbReference type="NCBI Taxonomy" id="1273442"/>
    <lineage>
        <taxon>Bacteria</taxon>
        <taxon>Bacillati</taxon>
        <taxon>Actinomycetota</taxon>
        <taxon>Actinomycetes</taxon>
        <taxon>Mycobacteriales</taxon>
        <taxon>Mycobacteriaceae</taxon>
        <taxon>Mycobacterium</taxon>
    </lineage>
</organism>
<dbReference type="Proteomes" id="UP000465360">
    <property type="component" value="Unassembled WGS sequence"/>
</dbReference>
<dbReference type="SUPFAM" id="SSF56574">
    <property type="entry name" value="Serpins"/>
    <property type="match status" value="1"/>
</dbReference>
<accession>A0A7I9YQM5</accession>
<keyword evidence="2" id="KW-1185">Reference proteome</keyword>
<name>A0A7I9YQM5_MYCBU</name>
<gene>
    <name evidence="1" type="ORF">MBOU_29140</name>
</gene>
<evidence type="ECO:0000313" key="2">
    <source>
        <dbReference type="Proteomes" id="UP000465360"/>
    </source>
</evidence>
<dbReference type="Gene3D" id="3.30.497.10">
    <property type="entry name" value="Antithrombin, subunit I, domain 2"/>
    <property type="match status" value="1"/>
</dbReference>